<dbReference type="PANTHER" id="PTHR45875:SF1">
    <property type="entry name" value="METHYLTRANSFERASE N6AMT1"/>
    <property type="match status" value="1"/>
</dbReference>
<evidence type="ECO:0000256" key="4">
    <source>
        <dbReference type="ARBA" id="ARBA00022691"/>
    </source>
</evidence>
<dbReference type="GO" id="GO:0008168">
    <property type="term" value="F:methyltransferase activity"/>
    <property type="evidence" value="ECO:0007669"/>
    <property type="project" value="UniProtKB-KW"/>
</dbReference>
<keyword evidence="2 6" id="KW-0489">Methyltransferase</keyword>
<dbReference type="EC" id="2.1.1.-" evidence="6"/>
<dbReference type="CDD" id="cd02440">
    <property type="entry name" value="AdoMet_MTases"/>
    <property type="match status" value="1"/>
</dbReference>
<dbReference type="InterPro" id="IPR007848">
    <property type="entry name" value="Small_mtfrase_dom"/>
</dbReference>
<dbReference type="RefSeq" id="WP_351083674.1">
    <property type="nucleotide sequence ID" value="NZ_JBEOZG010000022.1"/>
</dbReference>
<evidence type="ECO:0000256" key="3">
    <source>
        <dbReference type="ARBA" id="ARBA00022679"/>
    </source>
</evidence>
<dbReference type="InterPro" id="IPR052190">
    <property type="entry name" value="Euk-Arch_PrmC-MTase"/>
</dbReference>
<evidence type="ECO:0000313" key="7">
    <source>
        <dbReference type="Proteomes" id="UP001602058"/>
    </source>
</evidence>
<proteinExistence type="inferred from homology"/>
<keyword evidence="3 6" id="KW-0808">Transferase</keyword>
<dbReference type="GO" id="GO:0032259">
    <property type="term" value="P:methylation"/>
    <property type="evidence" value="ECO:0007669"/>
    <property type="project" value="UniProtKB-KW"/>
</dbReference>
<accession>A0ABW6UBD8</accession>
<dbReference type="PROSITE" id="PS00092">
    <property type="entry name" value="N6_MTASE"/>
    <property type="match status" value="1"/>
</dbReference>
<protein>
    <submittedName>
        <fullName evidence="6">HemK2/MTQ2 family protein methyltransferase</fullName>
        <ecNumber evidence="6">2.1.1.-</ecNumber>
    </submittedName>
</protein>
<comment type="similarity">
    <text evidence="1">Belongs to the eukaryotic/archaeal PrmC-related family.</text>
</comment>
<dbReference type="SUPFAM" id="SSF53335">
    <property type="entry name" value="S-adenosyl-L-methionine-dependent methyltransferases"/>
    <property type="match status" value="1"/>
</dbReference>
<reference evidence="6 7" key="1">
    <citation type="submission" date="2024-10" db="EMBL/GenBank/DDBJ databases">
        <title>The Natural Products Discovery Center: Release of the First 8490 Sequenced Strains for Exploring Actinobacteria Biosynthetic Diversity.</title>
        <authorList>
            <person name="Kalkreuter E."/>
            <person name="Kautsar S.A."/>
            <person name="Yang D."/>
            <person name="Bader C.D."/>
            <person name="Teijaro C.N."/>
            <person name="Fluegel L."/>
            <person name="Davis C.M."/>
            <person name="Simpson J.R."/>
            <person name="Lauterbach L."/>
            <person name="Steele A.D."/>
            <person name="Gui C."/>
            <person name="Meng S."/>
            <person name="Li G."/>
            <person name="Viehrig K."/>
            <person name="Ye F."/>
            <person name="Su P."/>
            <person name="Kiefer A.F."/>
            <person name="Nichols A."/>
            <person name="Cepeda A.J."/>
            <person name="Yan W."/>
            <person name="Fan B."/>
            <person name="Jiang Y."/>
            <person name="Adhikari A."/>
            <person name="Zheng C.-J."/>
            <person name="Schuster L."/>
            <person name="Cowan T.M."/>
            <person name="Smanski M.J."/>
            <person name="Chevrette M.G."/>
            <person name="De Carvalho L.P.S."/>
            <person name="Shen B."/>
        </authorList>
    </citation>
    <scope>NUCLEOTIDE SEQUENCE [LARGE SCALE GENOMIC DNA]</scope>
    <source>
        <strain evidence="6 7">NPDC001390</strain>
    </source>
</reference>
<dbReference type="Gene3D" id="3.40.50.150">
    <property type="entry name" value="Vaccinia Virus protein VP39"/>
    <property type="match status" value="1"/>
</dbReference>
<keyword evidence="7" id="KW-1185">Reference proteome</keyword>
<evidence type="ECO:0000259" key="5">
    <source>
        <dbReference type="Pfam" id="PF05175"/>
    </source>
</evidence>
<dbReference type="PANTHER" id="PTHR45875">
    <property type="entry name" value="METHYLTRANSFERASE N6AMT1"/>
    <property type="match status" value="1"/>
</dbReference>
<dbReference type="Pfam" id="PF05175">
    <property type="entry name" value="MTS"/>
    <property type="match status" value="1"/>
</dbReference>
<dbReference type="InterPro" id="IPR004557">
    <property type="entry name" value="PrmC-related"/>
</dbReference>
<evidence type="ECO:0000256" key="2">
    <source>
        <dbReference type="ARBA" id="ARBA00022603"/>
    </source>
</evidence>
<evidence type="ECO:0000313" key="6">
    <source>
        <dbReference type="EMBL" id="MFF4520754.1"/>
    </source>
</evidence>
<sequence>MTTESDIPASSVRCWAPRGVYRPQDDTRMLSRAMRREGITPRTEVLDLGTGSGVLAVEAARLGACVTAVDISWLAVAIARLNAFRNRQTMRVRHGDLVSAVPGRRFDLVVANPPYVPSPGGAPPRGPARAWNAGADGRLLLDRICDTAPAVMRSGGTLLMVHSDLCGVAVTLSRLRGAGLDAEVVDRARIPFGRVLRSRLAWLREQGVRTDDMREELVVIRAERS</sequence>
<dbReference type="EMBL" id="JBIAWJ010000002">
    <property type="protein sequence ID" value="MFF4520754.1"/>
    <property type="molecule type" value="Genomic_DNA"/>
</dbReference>
<name>A0ABW6UBD8_9ACTN</name>
<comment type="caution">
    <text evidence="6">The sequence shown here is derived from an EMBL/GenBank/DDBJ whole genome shotgun (WGS) entry which is preliminary data.</text>
</comment>
<dbReference type="Proteomes" id="UP001602058">
    <property type="component" value="Unassembled WGS sequence"/>
</dbReference>
<feature type="domain" description="Methyltransferase small" evidence="5">
    <location>
        <begin position="27"/>
        <end position="115"/>
    </location>
</feature>
<dbReference type="InterPro" id="IPR002052">
    <property type="entry name" value="DNA_methylase_N6_adenine_CS"/>
</dbReference>
<dbReference type="InterPro" id="IPR029063">
    <property type="entry name" value="SAM-dependent_MTases_sf"/>
</dbReference>
<evidence type="ECO:0000256" key="1">
    <source>
        <dbReference type="ARBA" id="ARBA00006149"/>
    </source>
</evidence>
<organism evidence="6 7">
    <name type="scientific">Streptomyces bluensis</name>
    <dbReference type="NCBI Taxonomy" id="33897"/>
    <lineage>
        <taxon>Bacteria</taxon>
        <taxon>Bacillati</taxon>
        <taxon>Actinomycetota</taxon>
        <taxon>Actinomycetes</taxon>
        <taxon>Kitasatosporales</taxon>
        <taxon>Streptomycetaceae</taxon>
        <taxon>Streptomyces</taxon>
    </lineage>
</organism>
<gene>
    <name evidence="6" type="ORF">ACFY1D_04745</name>
</gene>
<keyword evidence="4" id="KW-0949">S-adenosyl-L-methionine</keyword>
<dbReference type="NCBIfam" id="TIGR00537">
    <property type="entry name" value="hemK_rel_arch"/>
    <property type="match status" value="1"/>
</dbReference>